<dbReference type="PROSITE" id="PS50110">
    <property type="entry name" value="RESPONSE_REGULATORY"/>
    <property type="match status" value="1"/>
</dbReference>
<feature type="modified residue" description="4-aspartylphosphate" evidence="2">
    <location>
        <position position="52"/>
    </location>
</feature>
<evidence type="ECO:0000256" key="1">
    <source>
        <dbReference type="ARBA" id="ARBA00022553"/>
    </source>
</evidence>
<dbReference type="PANTHER" id="PTHR44591">
    <property type="entry name" value="STRESS RESPONSE REGULATOR PROTEIN 1"/>
    <property type="match status" value="1"/>
</dbReference>
<proteinExistence type="predicted"/>
<dbReference type="AlphaFoldDB" id="A0A4U1BS96"/>
<sequence length="119" mass="12785">MARILTADDSSSIRQMVSQALSDAGHQVITANDGEEALGIAKSQTFDLVVSDINMPRLDGIGLVKALRQLGPYRFTPILILTTESSGEKKSEGKRCGATGWLVKPFNPDTLLATINKVI</sequence>
<protein>
    <submittedName>
        <fullName evidence="4">Response regulator</fullName>
    </submittedName>
</protein>
<organism evidence="4 5">
    <name type="scientific">Ferrimonas aestuarii</name>
    <dbReference type="NCBI Taxonomy" id="2569539"/>
    <lineage>
        <taxon>Bacteria</taxon>
        <taxon>Pseudomonadati</taxon>
        <taxon>Pseudomonadota</taxon>
        <taxon>Gammaproteobacteria</taxon>
        <taxon>Alteromonadales</taxon>
        <taxon>Ferrimonadaceae</taxon>
        <taxon>Ferrimonas</taxon>
    </lineage>
</organism>
<dbReference type="GO" id="GO:0000160">
    <property type="term" value="P:phosphorelay signal transduction system"/>
    <property type="evidence" value="ECO:0007669"/>
    <property type="project" value="InterPro"/>
</dbReference>
<feature type="domain" description="Response regulatory" evidence="3">
    <location>
        <begin position="3"/>
        <end position="119"/>
    </location>
</feature>
<evidence type="ECO:0000256" key="2">
    <source>
        <dbReference type="PROSITE-ProRule" id="PRU00169"/>
    </source>
</evidence>
<dbReference type="InterPro" id="IPR050595">
    <property type="entry name" value="Bact_response_regulator"/>
</dbReference>
<dbReference type="OrthoDB" id="9800897at2"/>
<dbReference type="CDD" id="cd17562">
    <property type="entry name" value="REC_CheY4-like"/>
    <property type="match status" value="1"/>
</dbReference>
<dbReference type="Pfam" id="PF00072">
    <property type="entry name" value="Response_reg"/>
    <property type="match status" value="1"/>
</dbReference>
<dbReference type="InterPro" id="IPR001789">
    <property type="entry name" value="Sig_transdc_resp-reg_receiver"/>
</dbReference>
<evidence type="ECO:0000313" key="5">
    <source>
        <dbReference type="Proteomes" id="UP000305675"/>
    </source>
</evidence>
<dbReference type="Proteomes" id="UP000305675">
    <property type="component" value="Unassembled WGS sequence"/>
</dbReference>
<dbReference type="SMART" id="SM00448">
    <property type="entry name" value="REC"/>
    <property type="match status" value="1"/>
</dbReference>
<evidence type="ECO:0000259" key="3">
    <source>
        <dbReference type="PROSITE" id="PS50110"/>
    </source>
</evidence>
<keyword evidence="5" id="KW-1185">Reference proteome</keyword>
<dbReference type="SUPFAM" id="SSF52172">
    <property type="entry name" value="CheY-like"/>
    <property type="match status" value="1"/>
</dbReference>
<dbReference type="InterPro" id="IPR011006">
    <property type="entry name" value="CheY-like_superfamily"/>
</dbReference>
<reference evidence="4 5" key="1">
    <citation type="submission" date="2019-04" db="EMBL/GenBank/DDBJ databases">
        <authorList>
            <person name="Hwang J.C."/>
        </authorList>
    </citation>
    <scope>NUCLEOTIDE SEQUENCE [LARGE SCALE GENOMIC DNA]</scope>
    <source>
        <strain evidence="4 5">IMCC35002</strain>
    </source>
</reference>
<gene>
    <name evidence="4" type="ORF">FCL42_04100</name>
</gene>
<comment type="caution">
    <text evidence="4">The sequence shown here is derived from an EMBL/GenBank/DDBJ whole genome shotgun (WGS) entry which is preliminary data.</text>
</comment>
<dbReference type="Gene3D" id="3.40.50.2300">
    <property type="match status" value="1"/>
</dbReference>
<dbReference type="RefSeq" id="WP_136862108.1">
    <property type="nucleotide sequence ID" value="NZ_SWCJ01000002.1"/>
</dbReference>
<keyword evidence="1 2" id="KW-0597">Phosphoprotein</keyword>
<accession>A0A4U1BS96</accession>
<evidence type="ECO:0000313" key="4">
    <source>
        <dbReference type="EMBL" id="TKB57463.1"/>
    </source>
</evidence>
<dbReference type="PANTHER" id="PTHR44591:SF25">
    <property type="entry name" value="CHEMOTAXIS TWO-COMPONENT RESPONSE REGULATOR"/>
    <property type="match status" value="1"/>
</dbReference>
<name>A0A4U1BS96_9GAMM</name>
<dbReference type="EMBL" id="SWCJ01000002">
    <property type="protein sequence ID" value="TKB57463.1"/>
    <property type="molecule type" value="Genomic_DNA"/>
</dbReference>